<proteinExistence type="predicted"/>
<reference evidence="1 2" key="1">
    <citation type="submission" date="2020-02" db="EMBL/GenBank/DDBJ databases">
        <authorList>
            <person name="Ma Q."/>
            <person name="Huang Y."/>
            <person name="Song X."/>
            <person name="Pei D."/>
        </authorList>
    </citation>
    <scope>NUCLEOTIDE SEQUENCE [LARGE SCALE GENOMIC DNA]</scope>
    <source>
        <strain evidence="1">Sxm20200214</strain>
        <tissue evidence="1">Leaf</tissue>
    </source>
</reference>
<evidence type="ECO:0000313" key="2">
    <source>
        <dbReference type="Proteomes" id="UP000886595"/>
    </source>
</evidence>
<sequence length="71" mass="8241">MGTWIGDQSIFTEEVKALKHDDPEAARMKQYWSQNQRKRARYKGGIEVSYVQQQKGQRGFHKGSVQRLDSA</sequence>
<name>A0A8X7WJP9_BRACI</name>
<dbReference type="EMBL" id="JAAMPC010000001">
    <property type="protein sequence ID" value="KAG2331516.1"/>
    <property type="molecule type" value="Genomic_DNA"/>
</dbReference>
<evidence type="ECO:0000313" key="1">
    <source>
        <dbReference type="EMBL" id="KAG2331516.1"/>
    </source>
</evidence>
<accession>A0A8X7WJP9</accession>
<gene>
    <name evidence="1" type="ORF">Bca52824_002696</name>
</gene>
<keyword evidence="2" id="KW-1185">Reference proteome</keyword>
<protein>
    <submittedName>
        <fullName evidence="1">Uncharacterized protein</fullName>
    </submittedName>
</protein>
<dbReference type="AlphaFoldDB" id="A0A8X7WJP9"/>
<organism evidence="1 2">
    <name type="scientific">Brassica carinata</name>
    <name type="common">Ethiopian mustard</name>
    <name type="synonym">Abyssinian cabbage</name>
    <dbReference type="NCBI Taxonomy" id="52824"/>
    <lineage>
        <taxon>Eukaryota</taxon>
        <taxon>Viridiplantae</taxon>
        <taxon>Streptophyta</taxon>
        <taxon>Embryophyta</taxon>
        <taxon>Tracheophyta</taxon>
        <taxon>Spermatophyta</taxon>
        <taxon>Magnoliopsida</taxon>
        <taxon>eudicotyledons</taxon>
        <taxon>Gunneridae</taxon>
        <taxon>Pentapetalae</taxon>
        <taxon>rosids</taxon>
        <taxon>malvids</taxon>
        <taxon>Brassicales</taxon>
        <taxon>Brassicaceae</taxon>
        <taxon>Brassiceae</taxon>
        <taxon>Brassica</taxon>
    </lineage>
</organism>
<comment type="caution">
    <text evidence="1">The sequence shown here is derived from an EMBL/GenBank/DDBJ whole genome shotgun (WGS) entry which is preliminary data.</text>
</comment>
<dbReference type="Proteomes" id="UP000886595">
    <property type="component" value="Unassembled WGS sequence"/>
</dbReference>